<dbReference type="Proteomes" id="UP000321353">
    <property type="component" value="Chromosome"/>
</dbReference>
<keyword evidence="1" id="KW-0472">Membrane</keyword>
<gene>
    <name evidence="2" type="ORF">Mal15_66360</name>
</gene>
<keyword evidence="1" id="KW-1133">Transmembrane helix</keyword>
<dbReference type="EMBL" id="CP036264">
    <property type="protein sequence ID" value="QEG02515.1"/>
    <property type="molecule type" value="Genomic_DNA"/>
</dbReference>
<keyword evidence="3" id="KW-1185">Reference proteome</keyword>
<keyword evidence="1" id="KW-0812">Transmembrane</keyword>
<proteinExistence type="predicted"/>
<dbReference type="AlphaFoldDB" id="A0A5B9MRJ5"/>
<sequence>MTLGPDDFQRIGIQPKETRLAVIRRAASRAAESLAKRQLHAPNALTEQQLSRIAVSTYRLLDPRQRTDQHSRAHVGRIRPAALYRAGRAEFADGRILIQSCESCETSVATHHIDEVCNRRPHAITPPPLECPLPSAKQSLTRQPVEGNLVGANPTGQPADGELLDRAVAPRGWINRLRHQCTRPGLIVTMIVALLLTAGAVWNWGHNLNAWPGRSLPSASSR</sequence>
<feature type="transmembrane region" description="Helical" evidence="1">
    <location>
        <begin position="185"/>
        <end position="205"/>
    </location>
</feature>
<name>A0A5B9MRJ5_9BACT</name>
<accession>A0A5B9MRJ5</accession>
<evidence type="ECO:0000313" key="3">
    <source>
        <dbReference type="Proteomes" id="UP000321353"/>
    </source>
</evidence>
<protein>
    <submittedName>
        <fullName evidence="2">Uncharacterized protein</fullName>
    </submittedName>
</protein>
<evidence type="ECO:0000256" key="1">
    <source>
        <dbReference type="SAM" id="Phobius"/>
    </source>
</evidence>
<dbReference type="KEGG" id="smam:Mal15_66360"/>
<organism evidence="2 3">
    <name type="scientific">Stieleria maiorica</name>
    <dbReference type="NCBI Taxonomy" id="2795974"/>
    <lineage>
        <taxon>Bacteria</taxon>
        <taxon>Pseudomonadati</taxon>
        <taxon>Planctomycetota</taxon>
        <taxon>Planctomycetia</taxon>
        <taxon>Pirellulales</taxon>
        <taxon>Pirellulaceae</taxon>
        <taxon>Stieleria</taxon>
    </lineage>
</organism>
<reference evidence="2 3" key="1">
    <citation type="submission" date="2019-02" db="EMBL/GenBank/DDBJ databases">
        <title>Planctomycetal bacteria perform biofilm scaping via a novel small molecule.</title>
        <authorList>
            <person name="Jeske O."/>
            <person name="Boedeker C."/>
            <person name="Wiegand S."/>
            <person name="Breitling P."/>
            <person name="Kallscheuer N."/>
            <person name="Jogler M."/>
            <person name="Rohde M."/>
            <person name="Petersen J."/>
            <person name="Medema M.H."/>
            <person name="Surup F."/>
            <person name="Jogler C."/>
        </authorList>
    </citation>
    <scope>NUCLEOTIDE SEQUENCE [LARGE SCALE GENOMIC DNA]</scope>
    <source>
        <strain evidence="2 3">Mal15</strain>
    </source>
</reference>
<evidence type="ECO:0000313" key="2">
    <source>
        <dbReference type="EMBL" id="QEG02515.1"/>
    </source>
</evidence>